<dbReference type="RefSeq" id="WP_194116346.1">
    <property type="nucleotide sequence ID" value="NZ_JADFUA010000005.1"/>
</dbReference>
<dbReference type="Proteomes" id="UP000604481">
    <property type="component" value="Unassembled WGS sequence"/>
</dbReference>
<keyword evidence="2" id="KW-1185">Reference proteome</keyword>
<protein>
    <recommendedName>
        <fullName evidence="3">PilZ domain-containing protein</fullName>
    </recommendedName>
</protein>
<gene>
    <name evidence="1" type="ORF">INR99_10725</name>
</gene>
<accession>A0A8J7FL78</accession>
<reference evidence="1 2" key="1">
    <citation type="submission" date="2020-10" db="EMBL/GenBank/DDBJ databases">
        <title>The genome sequence of Chitinilyticum litopenaei 4Y14.</title>
        <authorList>
            <person name="Liu Y."/>
        </authorList>
    </citation>
    <scope>NUCLEOTIDE SEQUENCE [LARGE SCALE GENOMIC DNA]</scope>
    <source>
        <strain evidence="1 2">4Y14</strain>
    </source>
</reference>
<evidence type="ECO:0000313" key="1">
    <source>
        <dbReference type="EMBL" id="MBE9609825.1"/>
    </source>
</evidence>
<comment type="caution">
    <text evidence="1">The sequence shown here is derived from an EMBL/GenBank/DDBJ whole genome shotgun (WGS) entry which is preliminary data.</text>
</comment>
<sequence length="110" mass="12626">MTTNTPSSRPVNWRAAIILPGNPQPMHGRIAELSDKQLIAFFPHSIHAKECRLYIDMPDPDHKSAHCYLDCKVRITAQTLAGKISEFRVFMQITELKDEQRTLLNRALRL</sequence>
<proteinExistence type="predicted"/>
<name>A0A8J7FL78_9NEIS</name>
<organism evidence="1 2">
    <name type="scientific">Chitinilyticum piscinae</name>
    <dbReference type="NCBI Taxonomy" id="2866724"/>
    <lineage>
        <taxon>Bacteria</taxon>
        <taxon>Pseudomonadati</taxon>
        <taxon>Pseudomonadota</taxon>
        <taxon>Betaproteobacteria</taxon>
        <taxon>Neisseriales</taxon>
        <taxon>Chitinibacteraceae</taxon>
        <taxon>Chitinilyticum</taxon>
    </lineage>
</organism>
<evidence type="ECO:0000313" key="2">
    <source>
        <dbReference type="Proteomes" id="UP000604481"/>
    </source>
</evidence>
<dbReference type="AlphaFoldDB" id="A0A8J7FL78"/>
<dbReference type="EMBL" id="JADFUA010000005">
    <property type="protein sequence ID" value="MBE9609825.1"/>
    <property type="molecule type" value="Genomic_DNA"/>
</dbReference>
<evidence type="ECO:0008006" key="3">
    <source>
        <dbReference type="Google" id="ProtNLM"/>
    </source>
</evidence>